<comment type="pathway">
    <text evidence="9">Cofactor biosynthesis; biotin biosynthesis; biotin from 7,8-diaminononanoate: step 1/2.</text>
</comment>
<dbReference type="SUPFAM" id="SSF52540">
    <property type="entry name" value="P-loop containing nucleoside triphosphate hydrolases"/>
    <property type="match status" value="1"/>
</dbReference>
<dbReference type="Pfam" id="PF13500">
    <property type="entry name" value="AAA_26"/>
    <property type="match status" value="1"/>
</dbReference>
<accession>A0A7C3GI52</accession>
<organism evidence="10">
    <name type="scientific">Sulfurimonas autotrophica</name>
    <dbReference type="NCBI Taxonomy" id="202747"/>
    <lineage>
        <taxon>Bacteria</taxon>
        <taxon>Pseudomonadati</taxon>
        <taxon>Campylobacterota</taxon>
        <taxon>Epsilonproteobacteria</taxon>
        <taxon>Campylobacterales</taxon>
        <taxon>Sulfurimonadaceae</taxon>
        <taxon>Sulfurimonas</taxon>
    </lineage>
</organism>
<dbReference type="PIRSF" id="PIRSF006755">
    <property type="entry name" value="DTB_synth"/>
    <property type="match status" value="1"/>
</dbReference>
<dbReference type="CDD" id="cd03109">
    <property type="entry name" value="DTBS"/>
    <property type="match status" value="1"/>
</dbReference>
<feature type="binding site" evidence="9">
    <location>
        <position position="53"/>
    </location>
    <ligand>
        <name>Mg(2+)</name>
        <dbReference type="ChEBI" id="CHEBI:18420"/>
    </ligand>
</feature>
<keyword evidence="2 9" id="KW-0436">Ligase</keyword>
<comment type="function">
    <text evidence="9">Catalyzes a mechanistically unusual reaction, the ATP-dependent insertion of CO2 between the N7 and N8 nitrogen atoms of 7,8-diaminopelargonic acid (DAPA, also called 7,8-diammoniononanoate) to form a ureido ring.</text>
</comment>
<feature type="binding site" evidence="9">
    <location>
        <position position="42"/>
    </location>
    <ligand>
        <name>substrate</name>
    </ligand>
</feature>
<sequence>MAKRIFVTATNTDIGKTYVTALLMKAFTQKGYKVGVIKPVETGVKDGVYPDGDLLLNLLKQLNPLAWSLEVEDIVPISYELPAAPLIASDFGEIDYAKIDHAIMQQEAFCDILLIEGAGGLYVPLDKQTMMIDLIQKLSAAALLVTHCSLGCINDTLLSQKALEAHNIKYATLFNCKEDDTSFEKVSAPYFKVSAQELLKSASDIDTLCDVLYNL</sequence>
<keyword evidence="1 9" id="KW-0963">Cytoplasm</keyword>
<dbReference type="GO" id="GO:0005524">
    <property type="term" value="F:ATP binding"/>
    <property type="evidence" value="ECO:0007669"/>
    <property type="project" value="UniProtKB-UniRule"/>
</dbReference>
<evidence type="ECO:0000256" key="5">
    <source>
        <dbReference type="ARBA" id="ARBA00022756"/>
    </source>
</evidence>
<dbReference type="EMBL" id="DRNH01000010">
    <property type="protein sequence ID" value="HFB53117.1"/>
    <property type="molecule type" value="Genomic_DNA"/>
</dbReference>
<comment type="caution">
    <text evidence="10">The sequence shown here is derived from an EMBL/GenBank/DDBJ whole genome shotgun (WGS) entry which is preliminary data.</text>
</comment>
<dbReference type="UniPathway" id="UPA00078">
    <property type="reaction ID" value="UER00161"/>
</dbReference>
<comment type="subcellular location">
    <subcellularLocation>
        <location evidence="9">Cytoplasm</location>
    </subcellularLocation>
</comment>
<comment type="similarity">
    <text evidence="9">Belongs to the dethiobiotin synthetase family.</text>
</comment>
<dbReference type="GO" id="GO:0009102">
    <property type="term" value="P:biotin biosynthetic process"/>
    <property type="evidence" value="ECO:0007669"/>
    <property type="project" value="UniProtKB-UniRule"/>
</dbReference>
<comment type="caution">
    <text evidence="9">Lacks conserved residue(s) required for the propagation of feature annotation.</text>
</comment>
<evidence type="ECO:0000256" key="3">
    <source>
        <dbReference type="ARBA" id="ARBA00022723"/>
    </source>
</evidence>
<comment type="cofactor">
    <cofactor evidence="9">
        <name>Mg(2+)</name>
        <dbReference type="ChEBI" id="CHEBI:18420"/>
    </cofactor>
</comment>
<dbReference type="PANTHER" id="PTHR43210:SF2">
    <property type="entry name" value="ATP-DEPENDENT DETHIOBIOTIN SYNTHETASE BIOD 2"/>
    <property type="match status" value="1"/>
</dbReference>
<dbReference type="Gene3D" id="3.40.50.300">
    <property type="entry name" value="P-loop containing nucleotide triphosphate hydrolases"/>
    <property type="match status" value="1"/>
</dbReference>
<dbReference type="AlphaFoldDB" id="A0A7C3GI52"/>
<feature type="binding site" evidence="9">
    <location>
        <begin position="13"/>
        <end position="18"/>
    </location>
    <ligand>
        <name>ATP</name>
        <dbReference type="ChEBI" id="CHEBI:30616"/>
    </ligand>
</feature>
<feature type="active site" evidence="9">
    <location>
        <position position="38"/>
    </location>
</feature>
<comment type="catalytic activity">
    <reaction evidence="9">
        <text>(7R,8S)-7,8-diammoniononanoate + CO2 + ATP = (4R,5S)-dethiobiotin + ADP + phosphate + 3 H(+)</text>
        <dbReference type="Rhea" id="RHEA:15805"/>
        <dbReference type="ChEBI" id="CHEBI:15378"/>
        <dbReference type="ChEBI" id="CHEBI:16526"/>
        <dbReference type="ChEBI" id="CHEBI:30616"/>
        <dbReference type="ChEBI" id="CHEBI:43474"/>
        <dbReference type="ChEBI" id="CHEBI:149469"/>
        <dbReference type="ChEBI" id="CHEBI:149473"/>
        <dbReference type="ChEBI" id="CHEBI:456216"/>
        <dbReference type="EC" id="6.3.3.3"/>
    </reaction>
</comment>
<protein>
    <recommendedName>
        <fullName evidence="9">ATP-dependent dethiobiotin synthetase BioD</fullName>
        <ecNumber evidence="9">6.3.3.3</ecNumber>
    </recommendedName>
    <alternativeName>
        <fullName evidence="9">DTB synthetase</fullName>
        <shortName evidence="9">DTBS</shortName>
    </alternativeName>
    <alternativeName>
        <fullName evidence="9">Dethiobiotin synthase</fullName>
    </alternativeName>
</protein>
<evidence type="ECO:0000313" key="10">
    <source>
        <dbReference type="EMBL" id="HFB53117.1"/>
    </source>
</evidence>
<dbReference type="InterPro" id="IPR027417">
    <property type="entry name" value="P-loop_NTPase"/>
</dbReference>
<dbReference type="HAMAP" id="MF_00336">
    <property type="entry name" value="BioD"/>
    <property type="match status" value="1"/>
</dbReference>
<dbReference type="GO" id="GO:0004141">
    <property type="term" value="F:dethiobiotin synthase activity"/>
    <property type="evidence" value="ECO:0007669"/>
    <property type="project" value="UniProtKB-UniRule"/>
</dbReference>
<dbReference type="InterPro" id="IPR004472">
    <property type="entry name" value="DTB_synth_BioD"/>
</dbReference>
<keyword evidence="4 9" id="KW-0547">Nucleotide-binding</keyword>
<dbReference type="NCBIfam" id="TIGR00347">
    <property type="entry name" value="bioD"/>
    <property type="match status" value="1"/>
</dbReference>
<dbReference type="EC" id="6.3.3.3" evidence="9"/>
<proteinExistence type="inferred from homology"/>
<evidence type="ECO:0000256" key="8">
    <source>
        <dbReference type="ARBA" id="ARBA00047386"/>
    </source>
</evidence>
<evidence type="ECO:0000256" key="9">
    <source>
        <dbReference type="HAMAP-Rule" id="MF_00336"/>
    </source>
</evidence>
<keyword evidence="5 9" id="KW-0093">Biotin biosynthesis</keyword>
<evidence type="ECO:0000256" key="4">
    <source>
        <dbReference type="ARBA" id="ARBA00022741"/>
    </source>
</evidence>
<dbReference type="Proteomes" id="UP000886390">
    <property type="component" value="Unassembled WGS sequence"/>
</dbReference>
<dbReference type="GO" id="GO:0000287">
    <property type="term" value="F:magnesium ion binding"/>
    <property type="evidence" value="ECO:0007669"/>
    <property type="project" value="UniProtKB-UniRule"/>
</dbReference>
<evidence type="ECO:0000256" key="1">
    <source>
        <dbReference type="ARBA" id="ARBA00022490"/>
    </source>
</evidence>
<evidence type="ECO:0000256" key="2">
    <source>
        <dbReference type="ARBA" id="ARBA00022598"/>
    </source>
</evidence>
<name>A0A7C3GI52_9BACT</name>
<evidence type="ECO:0000256" key="6">
    <source>
        <dbReference type="ARBA" id="ARBA00022840"/>
    </source>
</evidence>
<keyword evidence="7 9" id="KW-0460">Magnesium</keyword>
<feature type="binding site" evidence="9">
    <location>
        <begin position="116"/>
        <end position="119"/>
    </location>
    <ligand>
        <name>ATP</name>
        <dbReference type="ChEBI" id="CHEBI:30616"/>
    </ligand>
</feature>
<comment type="catalytic activity">
    <reaction evidence="8">
        <text>(7R,8S)-8-amino-7-(carboxyamino)nonanoate + ATP = (4R,5S)-dethiobiotin + ADP + phosphate + H(+)</text>
        <dbReference type="Rhea" id="RHEA:63684"/>
        <dbReference type="ChEBI" id="CHEBI:15378"/>
        <dbReference type="ChEBI" id="CHEBI:30616"/>
        <dbReference type="ChEBI" id="CHEBI:43474"/>
        <dbReference type="ChEBI" id="CHEBI:149470"/>
        <dbReference type="ChEBI" id="CHEBI:149473"/>
        <dbReference type="ChEBI" id="CHEBI:456216"/>
    </reaction>
</comment>
<reference evidence="10" key="1">
    <citation type="journal article" date="2020" name="mSystems">
        <title>Genome- and Community-Level Interaction Insights into Carbon Utilization and Element Cycling Functions of Hydrothermarchaeota in Hydrothermal Sediment.</title>
        <authorList>
            <person name="Zhou Z."/>
            <person name="Liu Y."/>
            <person name="Xu W."/>
            <person name="Pan J."/>
            <person name="Luo Z.H."/>
            <person name="Li M."/>
        </authorList>
    </citation>
    <scope>NUCLEOTIDE SEQUENCE [LARGE SCALE GENOMIC DNA]</scope>
    <source>
        <strain evidence="10">HyVt-507</strain>
    </source>
</reference>
<keyword evidence="3 9" id="KW-0479">Metal-binding</keyword>
<feature type="binding site" evidence="9">
    <location>
        <position position="53"/>
    </location>
    <ligand>
        <name>ATP</name>
        <dbReference type="ChEBI" id="CHEBI:30616"/>
    </ligand>
</feature>
<dbReference type="PANTHER" id="PTHR43210">
    <property type="entry name" value="DETHIOBIOTIN SYNTHETASE"/>
    <property type="match status" value="1"/>
</dbReference>
<evidence type="ECO:0000256" key="7">
    <source>
        <dbReference type="ARBA" id="ARBA00022842"/>
    </source>
</evidence>
<feature type="binding site" evidence="9">
    <location>
        <position position="17"/>
    </location>
    <ligand>
        <name>Mg(2+)</name>
        <dbReference type="ChEBI" id="CHEBI:18420"/>
    </ligand>
</feature>
<gene>
    <name evidence="9 10" type="primary">bioD</name>
    <name evidence="10" type="ORF">ENJ67_00160</name>
</gene>
<dbReference type="GO" id="GO:0005829">
    <property type="term" value="C:cytosol"/>
    <property type="evidence" value="ECO:0007669"/>
    <property type="project" value="TreeGrafter"/>
</dbReference>
<keyword evidence="6 9" id="KW-0067">ATP-binding</keyword>
<comment type="subunit">
    <text evidence="9">Homodimer.</text>
</comment>
<feature type="binding site" evidence="9">
    <location>
        <position position="116"/>
    </location>
    <ligand>
        <name>Mg(2+)</name>
        <dbReference type="ChEBI" id="CHEBI:18420"/>
    </ligand>
</feature>